<reference evidence="2" key="1">
    <citation type="journal article" date="2005" name="Nature">
        <title>The map-based sequence of the rice genome.</title>
        <authorList>
            <consortium name="International rice genome sequencing project (IRGSP)"/>
            <person name="Matsumoto T."/>
            <person name="Wu J."/>
            <person name="Kanamori H."/>
            <person name="Katayose Y."/>
            <person name="Fujisawa M."/>
            <person name="Namiki N."/>
            <person name="Mizuno H."/>
            <person name="Yamamoto K."/>
            <person name="Antonio B.A."/>
            <person name="Baba T."/>
            <person name="Sakata K."/>
            <person name="Nagamura Y."/>
            <person name="Aoki H."/>
            <person name="Arikawa K."/>
            <person name="Arita K."/>
            <person name="Bito T."/>
            <person name="Chiden Y."/>
            <person name="Fujitsuka N."/>
            <person name="Fukunaka R."/>
            <person name="Hamada M."/>
            <person name="Harada C."/>
            <person name="Hayashi A."/>
            <person name="Hijishita S."/>
            <person name="Honda M."/>
            <person name="Hosokawa S."/>
            <person name="Ichikawa Y."/>
            <person name="Idonuma A."/>
            <person name="Iijima M."/>
            <person name="Ikeda M."/>
            <person name="Ikeno M."/>
            <person name="Ito K."/>
            <person name="Ito S."/>
            <person name="Ito T."/>
            <person name="Ito Y."/>
            <person name="Ito Y."/>
            <person name="Iwabuchi A."/>
            <person name="Kamiya K."/>
            <person name="Karasawa W."/>
            <person name="Kurita K."/>
            <person name="Katagiri S."/>
            <person name="Kikuta A."/>
            <person name="Kobayashi H."/>
            <person name="Kobayashi N."/>
            <person name="Machita K."/>
            <person name="Maehara T."/>
            <person name="Masukawa M."/>
            <person name="Mizubayashi T."/>
            <person name="Mukai Y."/>
            <person name="Nagasaki H."/>
            <person name="Nagata Y."/>
            <person name="Naito S."/>
            <person name="Nakashima M."/>
            <person name="Nakama Y."/>
            <person name="Nakamichi Y."/>
            <person name="Nakamura M."/>
            <person name="Meguro A."/>
            <person name="Negishi M."/>
            <person name="Ohta I."/>
            <person name="Ohta T."/>
            <person name="Okamoto M."/>
            <person name="Ono N."/>
            <person name="Saji S."/>
            <person name="Sakaguchi M."/>
            <person name="Sakai K."/>
            <person name="Shibata M."/>
            <person name="Shimokawa T."/>
            <person name="Song J."/>
            <person name="Takazaki Y."/>
            <person name="Terasawa K."/>
            <person name="Tsugane M."/>
            <person name="Tsuji K."/>
            <person name="Ueda S."/>
            <person name="Waki K."/>
            <person name="Yamagata H."/>
            <person name="Yamamoto M."/>
            <person name="Yamamoto S."/>
            <person name="Yamane H."/>
            <person name="Yoshiki S."/>
            <person name="Yoshihara R."/>
            <person name="Yukawa K."/>
            <person name="Zhong H."/>
            <person name="Yano M."/>
            <person name="Yuan Q."/>
            <person name="Ouyang S."/>
            <person name="Liu J."/>
            <person name="Jones K.M."/>
            <person name="Gansberger K."/>
            <person name="Moffat K."/>
            <person name="Hill J."/>
            <person name="Bera J."/>
            <person name="Fadrosh D."/>
            <person name="Jin S."/>
            <person name="Johri S."/>
            <person name="Kim M."/>
            <person name="Overton L."/>
            <person name="Reardon M."/>
            <person name="Tsitrin T."/>
            <person name="Vuong H."/>
            <person name="Weaver B."/>
            <person name="Ciecko A."/>
            <person name="Tallon L."/>
            <person name="Jackson J."/>
            <person name="Pai G."/>
            <person name="Aken S.V."/>
            <person name="Utterback T."/>
            <person name="Reidmuller S."/>
            <person name="Feldblyum T."/>
            <person name="Hsiao J."/>
            <person name="Zismann V."/>
            <person name="Iobst S."/>
            <person name="de Vazeille A.R."/>
            <person name="Buell C.R."/>
            <person name="Ying K."/>
            <person name="Li Y."/>
            <person name="Lu T."/>
            <person name="Huang Y."/>
            <person name="Zhao Q."/>
            <person name="Feng Q."/>
            <person name="Zhang L."/>
            <person name="Zhu J."/>
            <person name="Weng Q."/>
            <person name="Mu J."/>
            <person name="Lu Y."/>
            <person name="Fan D."/>
            <person name="Liu Y."/>
            <person name="Guan J."/>
            <person name="Zhang Y."/>
            <person name="Yu S."/>
            <person name="Liu X."/>
            <person name="Zhang Y."/>
            <person name="Hong G."/>
            <person name="Han B."/>
            <person name="Choisne N."/>
            <person name="Demange N."/>
            <person name="Orjeda G."/>
            <person name="Samain S."/>
            <person name="Cattolico L."/>
            <person name="Pelletier E."/>
            <person name="Couloux A."/>
            <person name="Segurens B."/>
            <person name="Wincker P."/>
            <person name="D'Hont A."/>
            <person name="Scarpelli C."/>
            <person name="Weissenbach J."/>
            <person name="Salanoubat M."/>
            <person name="Quetier F."/>
            <person name="Yu Y."/>
            <person name="Kim H.R."/>
            <person name="Rambo T."/>
            <person name="Currie J."/>
            <person name="Collura K."/>
            <person name="Luo M."/>
            <person name="Yang T."/>
            <person name="Ammiraju J.S.S."/>
            <person name="Engler F."/>
            <person name="Soderlund C."/>
            <person name="Wing R.A."/>
            <person name="Palmer L.E."/>
            <person name="de la Bastide M."/>
            <person name="Spiegel L."/>
            <person name="Nascimento L."/>
            <person name="Zutavern T."/>
            <person name="O'Shaughnessy A."/>
            <person name="Dike S."/>
            <person name="Dedhia N."/>
            <person name="Preston R."/>
            <person name="Balija V."/>
            <person name="McCombie W.R."/>
            <person name="Chow T."/>
            <person name="Chen H."/>
            <person name="Chung M."/>
            <person name="Chen C."/>
            <person name="Shaw J."/>
            <person name="Wu H."/>
            <person name="Hsiao K."/>
            <person name="Chao Y."/>
            <person name="Chu M."/>
            <person name="Cheng C."/>
            <person name="Hour A."/>
            <person name="Lee P."/>
            <person name="Lin S."/>
            <person name="Lin Y."/>
            <person name="Liou J."/>
            <person name="Liu S."/>
            <person name="Hsing Y."/>
            <person name="Raghuvanshi S."/>
            <person name="Mohanty A."/>
            <person name="Bharti A.K."/>
            <person name="Gaur A."/>
            <person name="Gupta V."/>
            <person name="Kumar D."/>
            <person name="Ravi V."/>
            <person name="Vij S."/>
            <person name="Kapur A."/>
            <person name="Khurana P."/>
            <person name="Khurana P."/>
            <person name="Khurana J.P."/>
            <person name="Tyagi A.K."/>
            <person name="Gaikwad K."/>
            <person name="Singh A."/>
            <person name="Dalal V."/>
            <person name="Srivastava S."/>
            <person name="Dixit A."/>
            <person name="Pal A.K."/>
            <person name="Ghazi I.A."/>
            <person name="Yadav M."/>
            <person name="Pandit A."/>
            <person name="Bhargava A."/>
            <person name="Sureshbabu K."/>
            <person name="Batra K."/>
            <person name="Sharma T.R."/>
            <person name="Mohapatra T."/>
            <person name="Singh N.K."/>
            <person name="Messing J."/>
            <person name="Nelson A.B."/>
            <person name="Fuks G."/>
            <person name="Kavchok S."/>
            <person name="Keizer G."/>
            <person name="Linton E."/>
            <person name="Llaca V."/>
            <person name="Song R."/>
            <person name="Tanyolac B."/>
            <person name="Young S."/>
            <person name="Ho-Il K."/>
            <person name="Hahn J.H."/>
            <person name="Sangsakoo G."/>
            <person name="Vanavichit A."/>
            <person name="de Mattos Luiz.A.T."/>
            <person name="Zimmer P.D."/>
            <person name="Malone G."/>
            <person name="Dellagostin O."/>
            <person name="de Oliveira A.C."/>
            <person name="Bevan M."/>
            <person name="Bancroft I."/>
            <person name="Minx P."/>
            <person name="Cordum H."/>
            <person name="Wilson R."/>
            <person name="Cheng Z."/>
            <person name="Jin W."/>
            <person name="Jiang J."/>
            <person name="Leong S.A."/>
            <person name="Iwama H."/>
            <person name="Gojobori T."/>
            <person name="Itoh T."/>
            <person name="Niimura Y."/>
            <person name="Fujii Y."/>
            <person name="Habara T."/>
            <person name="Sakai H."/>
            <person name="Sato Y."/>
            <person name="Wilson G."/>
            <person name="Kumar K."/>
            <person name="McCouch S."/>
            <person name="Juretic N."/>
            <person name="Hoen D."/>
            <person name="Wright S."/>
            <person name="Bruskiewich R."/>
            <person name="Bureau T."/>
            <person name="Miyao A."/>
            <person name="Hirochika H."/>
            <person name="Nishikawa T."/>
            <person name="Kadowaki K."/>
            <person name="Sugiura M."/>
            <person name="Burr B."/>
            <person name="Sasaki T."/>
        </authorList>
    </citation>
    <scope>NUCLEOTIDE SEQUENCE [LARGE SCALE GENOMIC DNA]</scope>
    <source>
        <strain evidence="2">cv. Nipponbare</strain>
    </source>
</reference>
<dbReference type="EMBL" id="AP014960">
    <property type="protein sequence ID" value="BAS90292.1"/>
    <property type="molecule type" value="Genomic_DNA"/>
</dbReference>
<dbReference type="PaxDb" id="39947-A0A0P0WCW3"/>
<protein>
    <submittedName>
        <fullName evidence="1">Os04g0540750 protein</fullName>
    </submittedName>
</protein>
<dbReference type="Proteomes" id="UP000059680">
    <property type="component" value="Chromosome 4"/>
</dbReference>
<reference evidence="1 2" key="2">
    <citation type="journal article" date="2013" name="Plant Cell Physiol.">
        <title>Rice Annotation Project Database (RAP-DB): an integrative and interactive database for rice genomics.</title>
        <authorList>
            <person name="Sakai H."/>
            <person name="Lee S.S."/>
            <person name="Tanaka T."/>
            <person name="Numa H."/>
            <person name="Kim J."/>
            <person name="Kawahara Y."/>
            <person name="Wakimoto H."/>
            <person name="Yang C.C."/>
            <person name="Iwamoto M."/>
            <person name="Abe T."/>
            <person name="Yamada Y."/>
            <person name="Muto A."/>
            <person name="Inokuchi H."/>
            <person name="Ikemura T."/>
            <person name="Matsumoto T."/>
            <person name="Sasaki T."/>
            <person name="Itoh T."/>
        </authorList>
    </citation>
    <scope>NUCLEOTIDE SEQUENCE [LARGE SCALE GENOMIC DNA]</scope>
    <source>
        <strain evidence="2">cv. Nipponbare</strain>
    </source>
</reference>
<evidence type="ECO:0000313" key="2">
    <source>
        <dbReference type="Proteomes" id="UP000059680"/>
    </source>
</evidence>
<proteinExistence type="predicted"/>
<dbReference type="Gramene" id="Os04t0540750-00">
    <property type="protein sequence ID" value="Os04t0540750-00"/>
    <property type="gene ID" value="Os04g0540750"/>
</dbReference>
<reference evidence="1 2" key="3">
    <citation type="journal article" date="2013" name="Rice">
        <title>Improvement of the Oryza sativa Nipponbare reference genome using next generation sequence and optical map data.</title>
        <authorList>
            <person name="Kawahara Y."/>
            <person name="de la Bastide M."/>
            <person name="Hamilton J.P."/>
            <person name="Kanamori H."/>
            <person name="McCombie W.R."/>
            <person name="Ouyang S."/>
            <person name="Schwartz D.C."/>
            <person name="Tanaka T."/>
            <person name="Wu J."/>
            <person name="Zhou S."/>
            <person name="Childs K.L."/>
            <person name="Davidson R.M."/>
            <person name="Lin H."/>
            <person name="Quesada-Ocampo L."/>
            <person name="Vaillancourt B."/>
            <person name="Sakai H."/>
            <person name="Lee S.S."/>
            <person name="Kim J."/>
            <person name="Numa H."/>
            <person name="Itoh T."/>
            <person name="Buell C.R."/>
            <person name="Matsumoto T."/>
        </authorList>
    </citation>
    <scope>NUCLEOTIDE SEQUENCE [LARGE SCALE GENOMIC DNA]</scope>
    <source>
        <strain evidence="2">cv. Nipponbare</strain>
    </source>
</reference>
<name>A0A0P0WCW3_ORYSJ</name>
<organism evidence="1 2">
    <name type="scientific">Oryza sativa subsp. japonica</name>
    <name type="common">Rice</name>
    <dbReference type="NCBI Taxonomy" id="39947"/>
    <lineage>
        <taxon>Eukaryota</taxon>
        <taxon>Viridiplantae</taxon>
        <taxon>Streptophyta</taxon>
        <taxon>Embryophyta</taxon>
        <taxon>Tracheophyta</taxon>
        <taxon>Spermatophyta</taxon>
        <taxon>Magnoliopsida</taxon>
        <taxon>Liliopsida</taxon>
        <taxon>Poales</taxon>
        <taxon>Poaceae</taxon>
        <taxon>BOP clade</taxon>
        <taxon>Oryzoideae</taxon>
        <taxon>Oryzeae</taxon>
        <taxon>Oryzinae</taxon>
        <taxon>Oryza</taxon>
        <taxon>Oryza sativa</taxon>
    </lineage>
</organism>
<accession>A0A0P0WCW3</accession>
<gene>
    <name evidence="1" type="ordered locus">Os04g0540750</name>
    <name evidence="1" type="ORF">OSNPB_040540750</name>
</gene>
<keyword evidence="2" id="KW-1185">Reference proteome</keyword>
<dbReference type="AlphaFoldDB" id="A0A0P0WCW3"/>
<dbReference type="InParanoid" id="A0A0P0WCW3"/>
<sequence length="86" mass="9459">MEILLSSHGGYLAVSSIRYPLVRTAFLWLNISKEYLPWYCPNPLSPTPPNGSESIPYCTTASLNVTLPDDVSSTIRRLSAAFLVNA</sequence>
<evidence type="ECO:0000313" key="1">
    <source>
        <dbReference type="EMBL" id="BAS90292.1"/>
    </source>
</evidence>